<evidence type="ECO:0000256" key="5">
    <source>
        <dbReference type="ARBA" id="ARBA00023136"/>
    </source>
</evidence>
<feature type="domain" description="Tyrosine-protein kinase G-rich" evidence="10">
    <location>
        <begin position="416"/>
        <end position="488"/>
    </location>
</feature>
<organism evidence="11 12">
    <name type="scientific">Neomesorhizobium albiziae</name>
    <dbReference type="NCBI Taxonomy" id="335020"/>
    <lineage>
        <taxon>Bacteria</taxon>
        <taxon>Pseudomonadati</taxon>
        <taxon>Pseudomonadota</taxon>
        <taxon>Alphaproteobacteria</taxon>
        <taxon>Hyphomicrobiales</taxon>
        <taxon>Phyllobacteriaceae</taxon>
        <taxon>Neomesorhizobium</taxon>
    </lineage>
</organism>
<keyword evidence="2" id="KW-1003">Cell membrane</keyword>
<evidence type="ECO:0000256" key="7">
    <source>
        <dbReference type="SAM" id="MobiDB-lite"/>
    </source>
</evidence>
<feature type="transmembrane region" description="Helical" evidence="8">
    <location>
        <begin position="59"/>
        <end position="77"/>
    </location>
</feature>
<dbReference type="InterPro" id="IPR032807">
    <property type="entry name" value="GNVR"/>
</dbReference>
<dbReference type="EMBL" id="FOSL01000009">
    <property type="protein sequence ID" value="SFK63863.1"/>
    <property type="molecule type" value="Genomic_DNA"/>
</dbReference>
<feature type="domain" description="Polysaccharide chain length determinant N-terminal" evidence="9">
    <location>
        <begin position="48"/>
        <end position="137"/>
    </location>
</feature>
<evidence type="ECO:0000256" key="6">
    <source>
        <dbReference type="SAM" id="Coils"/>
    </source>
</evidence>
<dbReference type="InterPro" id="IPR003856">
    <property type="entry name" value="LPS_length_determ_N"/>
</dbReference>
<gene>
    <name evidence="11" type="ORF">SAMN04488498_109204</name>
</gene>
<keyword evidence="6" id="KW-0175">Coiled coil</keyword>
<feature type="compositionally biased region" description="Low complexity" evidence="7">
    <location>
        <begin position="520"/>
        <end position="530"/>
    </location>
</feature>
<keyword evidence="4 8" id="KW-1133">Transmembrane helix</keyword>
<evidence type="ECO:0000259" key="9">
    <source>
        <dbReference type="Pfam" id="PF02706"/>
    </source>
</evidence>
<feature type="compositionally biased region" description="Basic and acidic residues" evidence="7">
    <location>
        <begin position="531"/>
        <end position="545"/>
    </location>
</feature>
<protein>
    <submittedName>
        <fullName evidence="11">Uncharacterized protein involved in exopolysaccharide biosynthesis</fullName>
    </submittedName>
</protein>
<reference evidence="11 12" key="1">
    <citation type="submission" date="2016-10" db="EMBL/GenBank/DDBJ databases">
        <authorList>
            <person name="Varghese N."/>
            <person name="Submissions S."/>
        </authorList>
    </citation>
    <scope>NUCLEOTIDE SEQUENCE [LARGE SCALE GENOMIC DNA]</scope>
    <source>
        <strain evidence="11 12">DSM 21822</strain>
    </source>
</reference>
<feature type="region of interest" description="Disordered" evidence="7">
    <location>
        <begin position="663"/>
        <end position="684"/>
    </location>
</feature>
<evidence type="ECO:0000256" key="3">
    <source>
        <dbReference type="ARBA" id="ARBA00022692"/>
    </source>
</evidence>
<dbReference type="PANTHER" id="PTHR32309">
    <property type="entry name" value="TYROSINE-PROTEIN KINASE"/>
    <property type="match status" value="1"/>
</dbReference>
<evidence type="ECO:0000313" key="12">
    <source>
        <dbReference type="Proteomes" id="UP000323300"/>
    </source>
</evidence>
<evidence type="ECO:0000313" key="11">
    <source>
        <dbReference type="EMBL" id="SFK63863.1"/>
    </source>
</evidence>
<sequence>MRRSEERGVSPPAAVLPEPEAPRPSPGYEQPRTADDPDLYWRPLIDPMRVVMGVVNSKGIILATTVIGALLGVAIAVSTPKQYESVAELLIDPRDLKIVDRDLTQSGLPSDATMAIVENQVRVLTSGTVLNKVVDKLNFTADPEFNGEGAGAISSPIAILRSLLSRDSGSAGDNRRALAVSNLAESLTVERGGKTFVVVISARSRNPEKSALIANTLTDVFLQTYGEIQSDTAGRAADELTSRLAQLRADVEAAERKVEAYKTENDLVDAQGRLISDDEMVKLNEQLSIARARTLELNAKSASTRELDVNAVVAGTLPEEITSNVMTELRSQYASLRQEGDRLAVKLGPRHPQRLAAEAQLAGAREQIQAELRRIISANQVELKRAVQLEQQLASRLAQVKVRQGGVSEDMVALRELEREAAAKRAVYESFLLRARETGEQRDLNTANMSVISKAYPPLQAVGPSRSMISIAGMMLGLLAGIGIGAARGALESLRDDANPSGPRRPRPAGGSDDPGGSGHRSPSRGASDPSPRRPERSSQTRRDGWTAQFEAETRQAEARLQAADAPYANHNAPVYQPQPIAPVYQQPVHAPTQQVYVPQPVYPQAQHPVHQPWLPVPAPSPYGYAPAMLQPAPMLMQPAPYAAYVSSQPYPAGMPQPMPFAQQHAAPAPDSTRGARAETKAPIEEVRDSLREFRATVLDMAQNRARRRHS</sequence>
<dbReference type="Proteomes" id="UP000323300">
    <property type="component" value="Unassembled WGS sequence"/>
</dbReference>
<evidence type="ECO:0000256" key="4">
    <source>
        <dbReference type="ARBA" id="ARBA00022989"/>
    </source>
</evidence>
<proteinExistence type="predicted"/>
<evidence type="ECO:0000256" key="2">
    <source>
        <dbReference type="ARBA" id="ARBA00022475"/>
    </source>
</evidence>
<feature type="compositionally biased region" description="Basic and acidic residues" evidence="7">
    <location>
        <begin position="674"/>
        <end position="684"/>
    </location>
</feature>
<evidence type="ECO:0000256" key="8">
    <source>
        <dbReference type="SAM" id="Phobius"/>
    </source>
</evidence>
<evidence type="ECO:0000256" key="1">
    <source>
        <dbReference type="ARBA" id="ARBA00004651"/>
    </source>
</evidence>
<dbReference type="AlphaFoldDB" id="A0A1I4B5P3"/>
<dbReference type="GO" id="GO:0004713">
    <property type="term" value="F:protein tyrosine kinase activity"/>
    <property type="evidence" value="ECO:0007669"/>
    <property type="project" value="TreeGrafter"/>
</dbReference>
<name>A0A1I4B5P3_9HYPH</name>
<keyword evidence="12" id="KW-1185">Reference proteome</keyword>
<comment type="subcellular location">
    <subcellularLocation>
        <location evidence="1">Cell membrane</location>
        <topology evidence="1">Multi-pass membrane protein</topology>
    </subcellularLocation>
</comment>
<accession>A0A1I4B5P3</accession>
<dbReference type="Pfam" id="PF13807">
    <property type="entry name" value="GNVR"/>
    <property type="match status" value="1"/>
</dbReference>
<feature type="region of interest" description="Disordered" evidence="7">
    <location>
        <begin position="494"/>
        <end position="547"/>
    </location>
</feature>
<dbReference type="PANTHER" id="PTHR32309:SF13">
    <property type="entry name" value="FERRIC ENTEROBACTIN TRANSPORT PROTEIN FEPE"/>
    <property type="match status" value="1"/>
</dbReference>
<keyword evidence="5 8" id="KW-0472">Membrane</keyword>
<feature type="region of interest" description="Disordered" evidence="7">
    <location>
        <begin position="1"/>
        <end position="36"/>
    </location>
</feature>
<keyword evidence="3 8" id="KW-0812">Transmembrane</keyword>
<feature type="coiled-coil region" evidence="6">
    <location>
        <begin position="237"/>
        <end position="271"/>
    </location>
</feature>
<evidence type="ECO:0000259" key="10">
    <source>
        <dbReference type="Pfam" id="PF13807"/>
    </source>
</evidence>
<dbReference type="InterPro" id="IPR050445">
    <property type="entry name" value="Bact_polysacc_biosynth/exp"/>
</dbReference>
<dbReference type="GO" id="GO:0005886">
    <property type="term" value="C:plasma membrane"/>
    <property type="evidence" value="ECO:0007669"/>
    <property type="project" value="UniProtKB-SubCell"/>
</dbReference>
<dbReference type="Pfam" id="PF02706">
    <property type="entry name" value="Wzz"/>
    <property type="match status" value="1"/>
</dbReference>